<proteinExistence type="predicted"/>
<dbReference type="EMBL" id="JAUTBA010000001">
    <property type="protein sequence ID" value="MDQ1152749.1"/>
    <property type="molecule type" value="Genomic_DNA"/>
</dbReference>
<feature type="domain" description="F5/8 type C" evidence="1">
    <location>
        <begin position="512"/>
        <end position="666"/>
    </location>
</feature>
<dbReference type="RefSeq" id="WP_307187953.1">
    <property type="nucleotide sequence ID" value="NZ_JAUTBA010000001.1"/>
</dbReference>
<dbReference type="Gene3D" id="1.10.390.30">
    <property type="entry name" value="Peptidase M60, enhancin-like domain 3"/>
    <property type="match status" value="1"/>
</dbReference>
<organism evidence="3 4">
    <name type="scientific">Sphingobacterium zeae</name>
    <dbReference type="NCBI Taxonomy" id="1776859"/>
    <lineage>
        <taxon>Bacteria</taxon>
        <taxon>Pseudomonadati</taxon>
        <taxon>Bacteroidota</taxon>
        <taxon>Sphingobacteriia</taxon>
        <taxon>Sphingobacteriales</taxon>
        <taxon>Sphingobacteriaceae</taxon>
        <taxon>Sphingobacterium</taxon>
    </lineage>
</organism>
<dbReference type="Pfam" id="PF13402">
    <property type="entry name" value="Peptidase_M60"/>
    <property type="match status" value="1"/>
</dbReference>
<dbReference type="PROSITE" id="PS51723">
    <property type="entry name" value="PEPTIDASE_M60"/>
    <property type="match status" value="1"/>
</dbReference>
<dbReference type="Pfam" id="PF17291">
    <property type="entry name" value="M60-like_N"/>
    <property type="match status" value="1"/>
</dbReference>
<sequence>MNKIYIMGVFAGVIALASSCSKYGYDFKDGYQLGDSTASEILTDTTMGRPDKSLYTRARIYPGLVGDGVKRVMDTTVTLLMNKQYVNRNEFKVQATPAPYYSTGLYAPAGEVVRITVPQGVVGLTVQLGVHEDNIGGKDAPRRDALIYTRKELFPGVNYVRNLYGGTIWIINEKPMTSPVTLKIAGAVKATDFVLGKSTIAQWQKDVMASDVPWMDLIGKHVAFSVPRSLISRFIQSGRADHIDEALELWDKTYEEDYYDWMGLSRNAPDIINRYPEFWERGVMDIHPSVGYAHSGSPWVMQEDEYWLDELINPNTIKKGTSWGTYHEVGHNYQAVFSWSWSDLGETTNNLFIFNAARKRGNTDRISFHPALKTEIPAGIAFAKDNVPKNFSNIPLSYGLSSPNNVVFARLTPFLQIFDKVKGKNGELGWDFFPYIYSKARNENFSTSLEQAKRDYFYRQLCHFAGTDFNRFFIAWGIPVSASAKREIRNLYPPLKTTLWEYNPLTFTGGDTPLPTKYNLPSNRFTFTANVATATNESLGTFAALTDGKANTYWHTCWSGCSIPTTVPVELTLNMNEMNAFKGFYIQNRQGATYQTKVKVLISSDSKNWKEMGTYALAQSAENTAQRNVMREFVFSSIVEAQYVKFVFPNQNLGGAVHVALAEIGVFYDI</sequence>
<accession>A0ABU0UD17</accession>
<dbReference type="PANTHER" id="PTHR15730:SF5">
    <property type="entry name" value="SI:CH211-210B2.2-RELATED"/>
    <property type="match status" value="1"/>
</dbReference>
<dbReference type="PROSITE" id="PS51257">
    <property type="entry name" value="PROKAR_LIPOPROTEIN"/>
    <property type="match status" value="1"/>
</dbReference>
<dbReference type="PROSITE" id="PS50022">
    <property type="entry name" value="FA58C_3"/>
    <property type="match status" value="1"/>
</dbReference>
<protein>
    <recommendedName>
        <fullName evidence="5">F5/8 type C domain-containing protein</fullName>
    </recommendedName>
</protein>
<dbReference type="Proteomes" id="UP001244640">
    <property type="component" value="Unassembled WGS sequence"/>
</dbReference>
<evidence type="ECO:0000313" key="4">
    <source>
        <dbReference type="Proteomes" id="UP001244640"/>
    </source>
</evidence>
<dbReference type="InterPro" id="IPR042279">
    <property type="entry name" value="Pep_M60_3"/>
</dbReference>
<dbReference type="PANTHER" id="PTHR15730">
    <property type="entry name" value="EXPERIMENTAL AUTOIMMUNE PROSTATITIS ANTIGEN 2-RELATED"/>
    <property type="match status" value="1"/>
</dbReference>
<gene>
    <name evidence="3" type="ORF">QE382_004733</name>
</gene>
<dbReference type="SMART" id="SM01276">
    <property type="entry name" value="M60-like"/>
    <property type="match status" value="1"/>
</dbReference>
<evidence type="ECO:0008006" key="5">
    <source>
        <dbReference type="Google" id="ProtNLM"/>
    </source>
</evidence>
<feature type="domain" description="Peptidase M60" evidence="2">
    <location>
        <begin position="98"/>
        <end position="422"/>
    </location>
</feature>
<evidence type="ECO:0000259" key="1">
    <source>
        <dbReference type="PROSITE" id="PS50022"/>
    </source>
</evidence>
<dbReference type="Gene3D" id="2.60.120.1250">
    <property type="entry name" value="Peptidase M60, enhancin-like domain 1"/>
    <property type="match status" value="1"/>
</dbReference>
<dbReference type="InterPro" id="IPR031161">
    <property type="entry name" value="Peptidase_M60_dom"/>
</dbReference>
<dbReference type="SUPFAM" id="SSF49785">
    <property type="entry name" value="Galactose-binding domain-like"/>
    <property type="match status" value="1"/>
</dbReference>
<comment type="caution">
    <text evidence="3">The sequence shown here is derived from an EMBL/GenBank/DDBJ whole genome shotgun (WGS) entry which is preliminary data.</text>
</comment>
<evidence type="ECO:0000313" key="3">
    <source>
        <dbReference type="EMBL" id="MDQ1152749.1"/>
    </source>
</evidence>
<dbReference type="Pfam" id="PF00754">
    <property type="entry name" value="F5_F8_type_C"/>
    <property type="match status" value="1"/>
</dbReference>
<dbReference type="InterPro" id="IPR051244">
    <property type="entry name" value="TCAF"/>
</dbReference>
<dbReference type="InterPro" id="IPR000421">
    <property type="entry name" value="FA58C"/>
</dbReference>
<dbReference type="Gene3D" id="3.40.390.80">
    <property type="entry name" value="Peptidase M60, enhancin-like domain 2"/>
    <property type="match status" value="1"/>
</dbReference>
<name>A0ABU0UD17_9SPHI</name>
<dbReference type="InterPro" id="IPR008979">
    <property type="entry name" value="Galactose-bd-like_sf"/>
</dbReference>
<dbReference type="Gene3D" id="2.60.120.260">
    <property type="entry name" value="Galactose-binding domain-like"/>
    <property type="match status" value="1"/>
</dbReference>
<dbReference type="InterPro" id="IPR035423">
    <property type="entry name" value="M60-like_N"/>
</dbReference>
<reference evidence="3 4" key="1">
    <citation type="submission" date="2023-07" db="EMBL/GenBank/DDBJ databases">
        <title>Functional and genomic diversity of the sorghum phyllosphere microbiome.</title>
        <authorList>
            <person name="Shade A."/>
        </authorList>
    </citation>
    <scope>NUCLEOTIDE SEQUENCE [LARGE SCALE GENOMIC DNA]</scope>
    <source>
        <strain evidence="3 4">SORGH_AS_0892</strain>
    </source>
</reference>
<evidence type="ECO:0000259" key="2">
    <source>
        <dbReference type="PROSITE" id="PS51723"/>
    </source>
</evidence>
<keyword evidence="4" id="KW-1185">Reference proteome</keyword>